<keyword evidence="2" id="KW-0812">Transmembrane</keyword>
<keyword evidence="2" id="KW-0472">Membrane</keyword>
<organism evidence="3 4">
    <name type="scientific">Lepidopterella palustris CBS 459.81</name>
    <dbReference type="NCBI Taxonomy" id="1314670"/>
    <lineage>
        <taxon>Eukaryota</taxon>
        <taxon>Fungi</taxon>
        <taxon>Dikarya</taxon>
        <taxon>Ascomycota</taxon>
        <taxon>Pezizomycotina</taxon>
        <taxon>Dothideomycetes</taxon>
        <taxon>Pleosporomycetidae</taxon>
        <taxon>Mytilinidiales</taxon>
        <taxon>Argynnaceae</taxon>
        <taxon>Lepidopterella</taxon>
    </lineage>
</organism>
<protein>
    <submittedName>
        <fullName evidence="3">Uncharacterized protein</fullName>
    </submittedName>
</protein>
<feature type="compositionally biased region" description="Acidic residues" evidence="1">
    <location>
        <begin position="116"/>
        <end position="125"/>
    </location>
</feature>
<dbReference type="Proteomes" id="UP000250266">
    <property type="component" value="Unassembled WGS sequence"/>
</dbReference>
<evidence type="ECO:0000256" key="1">
    <source>
        <dbReference type="SAM" id="MobiDB-lite"/>
    </source>
</evidence>
<feature type="region of interest" description="Disordered" evidence="1">
    <location>
        <begin position="59"/>
        <end position="125"/>
    </location>
</feature>
<dbReference type="AlphaFoldDB" id="A0A8E2JC12"/>
<feature type="transmembrane region" description="Helical" evidence="2">
    <location>
        <begin position="20"/>
        <end position="46"/>
    </location>
</feature>
<accession>A0A8E2JC12</accession>
<evidence type="ECO:0000256" key="2">
    <source>
        <dbReference type="SAM" id="Phobius"/>
    </source>
</evidence>
<evidence type="ECO:0000313" key="4">
    <source>
        <dbReference type="Proteomes" id="UP000250266"/>
    </source>
</evidence>
<keyword evidence="4" id="KW-1185">Reference proteome</keyword>
<keyword evidence="2" id="KW-1133">Transmembrane helix</keyword>
<sequence length="125" mass="14113">MAWFSILPDKLTVVETWAGRIFIFLAMLTIGPWAVILLYDVLLYLWRSITHDIPFVGGRARGKARPRAPSLRARPSGHRRKFSLARPASLSADSPSLVIECSQSDGPDLKRRDLNEEYEDGSWST</sequence>
<dbReference type="OrthoDB" id="5309803at2759"/>
<evidence type="ECO:0000313" key="3">
    <source>
        <dbReference type="EMBL" id="OCK77060.1"/>
    </source>
</evidence>
<gene>
    <name evidence="3" type="ORF">K432DRAFT_305029</name>
</gene>
<proteinExistence type="predicted"/>
<reference evidence="3 4" key="1">
    <citation type="journal article" date="2016" name="Nat. Commun.">
        <title>Ectomycorrhizal ecology is imprinted in the genome of the dominant symbiotic fungus Cenococcum geophilum.</title>
        <authorList>
            <consortium name="DOE Joint Genome Institute"/>
            <person name="Peter M."/>
            <person name="Kohler A."/>
            <person name="Ohm R.A."/>
            <person name="Kuo A."/>
            <person name="Krutzmann J."/>
            <person name="Morin E."/>
            <person name="Arend M."/>
            <person name="Barry K.W."/>
            <person name="Binder M."/>
            <person name="Choi C."/>
            <person name="Clum A."/>
            <person name="Copeland A."/>
            <person name="Grisel N."/>
            <person name="Haridas S."/>
            <person name="Kipfer T."/>
            <person name="LaButti K."/>
            <person name="Lindquist E."/>
            <person name="Lipzen A."/>
            <person name="Maire R."/>
            <person name="Meier B."/>
            <person name="Mihaltcheva S."/>
            <person name="Molinier V."/>
            <person name="Murat C."/>
            <person name="Poggeler S."/>
            <person name="Quandt C.A."/>
            <person name="Sperisen C."/>
            <person name="Tritt A."/>
            <person name="Tisserant E."/>
            <person name="Crous P.W."/>
            <person name="Henrissat B."/>
            <person name="Nehls U."/>
            <person name="Egli S."/>
            <person name="Spatafora J.W."/>
            <person name="Grigoriev I.V."/>
            <person name="Martin F.M."/>
        </authorList>
    </citation>
    <scope>NUCLEOTIDE SEQUENCE [LARGE SCALE GENOMIC DNA]</scope>
    <source>
        <strain evidence="3 4">CBS 459.81</strain>
    </source>
</reference>
<name>A0A8E2JC12_9PEZI</name>
<dbReference type="EMBL" id="KV745158">
    <property type="protein sequence ID" value="OCK77060.1"/>
    <property type="molecule type" value="Genomic_DNA"/>
</dbReference>